<name>M0LWE9_9EURY</name>
<dbReference type="eggNOG" id="arCOG02454">
    <property type="taxonomic scope" value="Archaea"/>
</dbReference>
<dbReference type="Pfam" id="PF24336">
    <property type="entry name" value="DUF7504"/>
    <property type="match status" value="1"/>
</dbReference>
<accession>M0LWE9</accession>
<evidence type="ECO:0000313" key="2">
    <source>
        <dbReference type="Proteomes" id="UP000011607"/>
    </source>
</evidence>
<proteinExistence type="predicted"/>
<dbReference type="RefSeq" id="WP_006673219.1">
    <property type="nucleotide sequence ID" value="NZ_AOMA01000114.1"/>
</dbReference>
<evidence type="ECO:0000313" key="1">
    <source>
        <dbReference type="EMBL" id="EMA36679.1"/>
    </source>
</evidence>
<dbReference type="Proteomes" id="UP000011607">
    <property type="component" value="Unassembled WGS sequence"/>
</dbReference>
<comment type="caution">
    <text evidence="1">The sequence shown here is derived from an EMBL/GenBank/DDBJ whole genome shotgun (WGS) entry which is preliminary data.</text>
</comment>
<keyword evidence="2" id="KW-1185">Reference proteome</keyword>
<gene>
    <name evidence="1" type="ORF">C446_11572</name>
</gene>
<dbReference type="STRING" id="1227454.C446_11572"/>
<protein>
    <submittedName>
        <fullName evidence="1">Uncharacterized protein</fullName>
    </submittedName>
</protein>
<dbReference type="EMBL" id="AOMA01000114">
    <property type="protein sequence ID" value="EMA36679.1"/>
    <property type="molecule type" value="Genomic_DNA"/>
</dbReference>
<dbReference type="InterPro" id="IPR055927">
    <property type="entry name" value="DUF7504"/>
</dbReference>
<sequence>MTGATQDAVQSHLFDHERDALYREGYQIGWSCSRCESATLKHDKEEAVRTFKRHLFDHVKGRVEKGTHVADEIGRTGNVLVLSSPTSTGANNAHVHFIDSDDVAILVTTSVAERLRLLAERGSDWPVRTIVVTTAEQPLASTDDLDLRDVPLEIVQLDPGIGLDGIGETISRVIAEHNDPGTDVTLAFDVLSELLAKSDLETLFKFLHLLTARIESADAFSHFYCDPETKSTPTINLISELFDLCLSASDDRFVREP</sequence>
<organism evidence="1 2">
    <name type="scientific">Halobiforma nitratireducens JCM 10879</name>
    <dbReference type="NCBI Taxonomy" id="1227454"/>
    <lineage>
        <taxon>Archaea</taxon>
        <taxon>Methanobacteriati</taxon>
        <taxon>Methanobacteriota</taxon>
        <taxon>Stenosarchaea group</taxon>
        <taxon>Halobacteria</taxon>
        <taxon>Halobacteriales</taxon>
        <taxon>Natrialbaceae</taxon>
        <taxon>Halobiforma</taxon>
    </lineage>
</organism>
<reference evidence="1 2" key="1">
    <citation type="journal article" date="2014" name="PLoS Genet.">
        <title>Phylogenetically driven sequencing of extremely halophilic archaea reveals strategies for static and dynamic osmo-response.</title>
        <authorList>
            <person name="Becker E.A."/>
            <person name="Seitzer P.M."/>
            <person name="Tritt A."/>
            <person name="Larsen D."/>
            <person name="Krusor M."/>
            <person name="Yao A.I."/>
            <person name="Wu D."/>
            <person name="Madern D."/>
            <person name="Eisen J.A."/>
            <person name="Darling A.E."/>
            <person name="Facciotti M.T."/>
        </authorList>
    </citation>
    <scope>NUCLEOTIDE SEQUENCE [LARGE SCALE GENOMIC DNA]</scope>
    <source>
        <strain evidence="1 2">JCM 10879</strain>
    </source>
</reference>
<dbReference type="AlphaFoldDB" id="M0LWE9"/>